<dbReference type="AlphaFoldDB" id="A0A9J6G4C1"/>
<gene>
    <name evidence="10" type="ORF">HPB48_006728</name>
</gene>
<evidence type="ECO:0000256" key="9">
    <source>
        <dbReference type="SAM" id="MobiDB-lite"/>
    </source>
</evidence>
<comment type="caution">
    <text evidence="10">The sequence shown here is derived from an EMBL/GenBank/DDBJ whole genome shotgun (WGS) entry which is preliminary data.</text>
</comment>
<evidence type="ECO:0000256" key="1">
    <source>
        <dbReference type="ARBA" id="ARBA00008134"/>
    </source>
</evidence>
<evidence type="ECO:0000256" key="6">
    <source>
        <dbReference type="ARBA" id="ARBA00022833"/>
    </source>
</evidence>
<name>A0A9J6G4C1_HAELO</name>
<dbReference type="PANTHER" id="PTHR46200:SF1">
    <property type="entry name" value="GATOR COMPLEX PROTEIN WDR24"/>
    <property type="match status" value="1"/>
</dbReference>
<evidence type="ECO:0000256" key="5">
    <source>
        <dbReference type="ARBA" id="ARBA00022771"/>
    </source>
</evidence>
<dbReference type="GO" id="GO:0008270">
    <property type="term" value="F:zinc ion binding"/>
    <property type="evidence" value="ECO:0007669"/>
    <property type="project" value="UniProtKB-KW"/>
</dbReference>
<dbReference type="InterPro" id="IPR036322">
    <property type="entry name" value="WD40_repeat_dom_sf"/>
</dbReference>
<feature type="region of interest" description="Disordered" evidence="9">
    <location>
        <begin position="653"/>
        <end position="700"/>
    </location>
</feature>
<accession>A0A9J6G4C1</accession>
<reference evidence="10 11" key="1">
    <citation type="journal article" date="2020" name="Cell">
        <title>Large-Scale Comparative Analyses of Tick Genomes Elucidate Their Genetic Diversity and Vector Capacities.</title>
        <authorList>
            <consortium name="Tick Genome and Microbiome Consortium (TIGMIC)"/>
            <person name="Jia N."/>
            <person name="Wang J."/>
            <person name="Shi W."/>
            <person name="Du L."/>
            <person name="Sun Y."/>
            <person name="Zhan W."/>
            <person name="Jiang J.F."/>
            <person name="Wang Q."/>
            <person name="Zhang B."/>
            <person name="Ji P."/>
            <person name="Bell-Sakyi L."/>
            <person name="Cui X.M."/>
            <person name="Yuan T.T."/>
            <person name="Jiang B.G."/>
            <person name="Yang W.F."/>
            <person name="Lam T.T."/>
            <person name="Chang Q.C."/>
            <person name="Ding S.J."/>
            <person name="Wang X.J."/>
            <person name="Zhu J.G."/>
            <person name="Ruan X.D."/>
            <person name="Zhao L."/>
            <person name="Wei J.T."/>
            <person name="Ye R.Z."/>
            <person name="Que T.C."/>
            <person name="Du C.H."/>
            <person name="Zhou Y.H."/>
            <person name="Cheng J.X."/>
            <person name="Dai P.F."/>
            <person name="Guo W.B."/>
            <person name="Han X.H."/>
            <person name="Huang E.J."/>
            <person name="Li L.F."/>
            <person name="Wei W."/>
            <person name="Gao Y.C."/>
            <person name="Liu J.Z."/>
            <person name="Shao H.Z."/>
            <person name="Wang X."/>
            <person name="Wang C.C."/>
            <person name="Yang T.C."/>
            <person name="Huo Q.B."/>
            <person name="Li W."/>
            <person name="Chen H.Y."/>
            <person name="Chen S.E."/>
            <person name="Zhou L.G."/>
            <person name="Ni X.B."/>
            <person name="Tian J.H."/>
            <person name="Sheng Y."/>
            <person name="Liu T."/>
            <person name="Pan Y.S."/>
            <person name="Xia L.Y."/>
            <person name="Li J."/>
            <person name="Zhao F."/>
            <person name="Cao W.C."/>
        </authorList>
    </citation>
    <scope>NUCLEOTIDE SEQUENCE [LARGE SCALE GENOMIC DNA]</scope>
    <source>
        <strain evidence="10">HaeL-2018</strain>
    </source>
</reference>
<dbReference type="EMBL" id="JABSTR010000005">
    <property type="protein sequence ID" value="KAH9370354.1"/>
    <property type="molecule type" value="Genomic_DNA"/>
</dbReference>
<evidence type="ECO:0000256" key="3">
    <source>
        <dbReference type="ARBA" id="ARBA00022723"/>
    </source>
</evidence>
<dbReference type="OMA" id="EPMWLIS"/>
<keyword evidence="4" id="KW-0677">Repeat</keyword>
<feature type="compositionally biased region" description="Polar residues" evidence="9">
    <location>
        <begin position="518"/>
        <end position="531"/>
    </location>
</feature>
<dbReference type="InterPro" id="IPR019775">
    <property type="entry name" value="WD40_repeat_CS"/>
</dbReference>
<keyword evidence="5" id="KW-0863">Zinc-finger</keyword>
<dbReference type="Proteomes" id="UP000821853">
    <property type="component" value="Chromosome 3"/>
</dbReference>
<protein>
    <recommendedName>
        <fullName evidence="7">GATOR2 complex protein WDR24</fullName>
    </recommendedName>
</protein>
<dbReference type="PROSITE" id="PS50082">
    <property type="entry name" value="WD_REPEATS_2"/>
    <property type="match status" value="2"/>
</dbReference>
<dbReference type="InterPro" id="IPR015943">
    <property type="entry name" value="WD40/YVTN_repeat-like_dom_sf"/>
</dbReference>
<feature type="repeat" description="WD" evidence="8">
    <location>
        <begin position="96"/>
        <end position="138"/>
    </location>
</feature>
<comment type="similarity">
    <text evidence="1">Belongs to the WD repeat WDR24 family.</text>
</comment>
<keyword evidence="11" id="KW-1185">Reference proteome</keyword>
<keyword evidence="6" id="KW-0862">Zinc</keyword>
<evidence type="ECO:0000256" key="4">
    <source>
        <dbReference type="ARBA" id="ARBA00022737"/>
    </source>
</evidence>
<dbReference type="GO" id="GO:0034198">
    <property type="term" value="P:cellular response to amino acid starvation"/>
    <property type="evidence" value="ECO:0007669"/>
    <property type="project" value="TreeGrafter"/>
</dbReference>
<dbReference type="SMART" id="SM00320">
    <property type="entry name" value="WD40"/>
    <property type="match status" value="6"/>
</dbReference>
<dbReference type="InterPro" id="IPR001680">
    <property type="entry name" value="WD40_rpt"/>
</dbReference>
<dbReference type="VEuPathDB" id="VectorBase:HLOH_040505"/>
<feature type="region of interest" description="Disordered" evidence="9">
    <location>
        <begin position="459"/>
        <end position="533"/>
    </location>
</feature>
<evidence type="ECO:0000256" key="2">
    <source>
        <dbReference type="ARBA" id="ARBA00022574"/>
    </source>
</evidence>
<sequence length="879" mass="95750">MHCTLEGPANALAINRDATQVAVAGRNVFKVFSLENEEFHERINLRVGKNLNLNFSCSDVVWNMIEDHILATAATNGAVVTWNLNKSSRSKQDMIYQDHKRTVNKVCFHPSEAHILLSGSQDGTMKSFDIRKREAANTFLSSSESVRDVQFCPHTHYMFAAVQENGNVQLWDMRRTDKCERQFTAHSGPVFTCDWHPEEKRFLATGGRDKAIKIWDLSGYKPLLSQCIQTIASVAHIKWRPQKKYHIANSSLVVDCTINVWDTRRPYVPFAAFTEHKDVATGFAWRNSPKVLLSTSKDSTLFQHNMDDATRPTTHADALSVAHVLNPSGDLAFASSDRFFGEQTNRSRSGPTYPAAARFQGVFKKTPNPGDKFSHAQSTLCIFVNNDVEFLSLRWLQESALRYQLSGRPFGELCERNSVVAADLGRPNVAQTWRLLKALYAQQATHPADFLGLLESSARGGDADRSSQEGSNFHTSRHNSGNTRNRQHSGGKKPSVGGRHLSGGSALDRGSQAALDAGTQQTTGGEDSASSGIEDDQTLTYIASGMTNTPGDFLFGDDSEGGCTGFLQPAAVLCQDAQQLWKAAPSALTHSHVSAAVFLALPRHPRQVLVTTPISPPPAMVAAHPQGSGAGGGDGLQPPEWVVPVEAFEPRHMIRDSPPMPDLGHPQSSPTSGDEDDGGGPEAHHHYGGGGGGGSAATATEAEDQAKVLTVVPPFCLPSWNVREVVTQLLTNYVDQGDVQMAVSATIVLGDKLKGCIEEATLESWFLAYIDLLSRFQMWNVIARVLSLSCLPSVSSLNQQSTLVHTLCGGCQKPLTRSGWFCDRCKAVPAPCAICHEVVRGLFVWCQGCAHGGHLQHVSAWFSKQRLCPAGCGHVCEYT</sequence>
<dbReference type="GO" id="GO:0005774">
    <property type="term" value="C:vacuolar membrane"/>
    <property type="evidence" value="ECO:0007669"/>
    <property type="project" value="TreeGrafter"/>
</dbReference>
<dbReference type="GO" id="GO:0061700">
    <property type="term" value="C:GATOR2 complex"/>
    <property type="evidence" value="ECO:0007669"/>
    <property type="project" value="TreeGrafter"/>
</dbReference>
<keyword evidence="3" id="KW-0479">Metal-binding</keyword>
<dbReference type="GO" id="GO:0005829">
    <property type="term" value="C:cytosol"/>
    <property type="evidence" value="ECO:0007669"/>
    <property type="project" value="TreeGrafter"/>
</dbReference>
<evidence type="ECO:0000313" key="10">
    <source>
        <dbReference type="EMBL" id="KAH9370354.1"/>
    </source>
</evidence>
<feature type="repeat" description="WD" evidence="8">
    <location>
        <begin position="183"/>
        <end position="225"/>
    </location>
</feature>
<proteinExistence type="inferred from homology"/>
<dbReference type="GO" id="GO:1904263">
    <property type="term" value="P:positive regulation of TORC1 signaling"/>
    <property type="evidence" value="ECO:0007669"/>
    <property type="project" value="TreeGrafter"/>
</dbReference>
<dbReference type="PROSITE" id="PS50294">
    <property type="entry name" value="WD_REPEATS_REGION"/>
    <property type="match status" value="1"/>
</dbReference>
<dbReference type="OrthoDB" id="60955at2759"/>
<dbReference type="SUPFAM" id="SSF50978">
    <property type="entry name" value="WD40 repeat-like"/>
    <property type="match status" value="1"/>
</dbReference>
<evidence type="ECO:0000256" key="7">
    <source>
        <dbReference type="ARBA" id="ARBA00040269"/>
    </source>
</evidence>
<organism evidence="10 11">
    <name type="scientific">Haemaphysalis longicornis</name>
    <name type="common">Bush tick</name>
    <dbReference type="NCBI Taxonomy" id="44386"/>
    <lineage>
        <taxon>Eukaryota</taxon>
        <taxon>Metazoa</taxon>
        <taxon>Ecdysozoa</taxon>
        <taxon>Arthropoda</taxon>
        <taxon>Chelicerata</taxon>
        <taxon>Arachnida</taxon>
        <taxon>Acari</taxon>
        <taxon>Parasitiformes</taxon>
        <taxon>Ixodida</taxon>
        <taxon>Ixodoidea</taxon>
        <taxon>Ixodidae</taxon>
        <taxon>Haemaphysalinae</taxon>
        <taxon>Haemaphysalis</taxon>
    </lineage>
</organism>
<dbReference type="PANTHER" id="PTHR46200">
    <property type="entry name" value="GATOR COMPLEX PROTEIN WDR24"/>
    <property type="match status" value="1"/>
</dbReference>
<dbReference type="Pfam" id="PF00400">
    <property type="entry name" value="WD40"/>
    <property type="match status" value="2"/>
</dbReference>
<dbReference type="Gene3D" id="2.130.10.10">
    <property type="entry name" value="YVTN repeat-like/Quinoprotein amine dehydrogenase"/>
    <property type="match status" value="1"/>
</dbReference>
<dbReference type="InterPro" id="IPR037590">
    <property type="entry name" value="WDR24"/>
</dbReference>
<feature type="compositionally biased region" description="Polar residues" evidence="9">
    <location>
        <begin position="468"/>
        <end position="484"/>
    </location>
</feature>
<dbReference type="PROSITE" id="PS00678">
    <property type="entry name" value="WD_REPEATS_1"/>
    <property type="match status" value="1"/>
</dbReference>
<keyword evidence="2 8" id="KW-0853">WD repeat</keyword>
<dbReference type="CDD" id="cd16693">
    <property type="entry name" value="mRING-H2-C3H3C2_WDR24"/>
    <property type="match status" value="1"/>
</dbReference>
<evidence type="ECO:0000313" key="11">
    <source>
        <dbReference type="Proteomes" id="UP000821853"/>
    </source>
</evidence>
<evidence type="ECO:0000256" key="8">
    <source>
        <dbReference type="PROSITE-ProRule" id="PRU00221"/>
    </source>
</evidence>
<dbReference type="GO" id="GO:0016239">
    <property type="term" value="P:positive regulation of macroautophagy"/>
    <property type="evidence" value="ECO:0007669"/>
    <property type="project" value="TreeGrafter"/>
</dbReference>